<name>A0A8X6N3D1_NEPPI</name>
<sequence length="158" mass="17479">MTSRGGEICNCASSRLGDCGATERHASGEKLDEIESLQSTLPVLDNFTIAANVLSAVQPRTYEQARFQQILTSLEDNWNSFEWYLARVEATHPGTKDLVHVVDMTTNKGNFRRNITKLCPLPFKEDVGGRNSSKAQNTSMGYGIVTTHTINLATDDIR</sequence>
<dbReference type="OrthoDB" id="8061911at2759"/>
<dbReference type="Pfam" id="PF18701">
    <property type="entry name" value="DUF5641"/>
    <property type="match status" value="1"/>
</dbReference>
<dbReference type="InterPro" id="IPR040676">
    <property type="entry name" value="DUF5641"/>
</dbReference>
<evidence type="ECO:0000259" key="1">
    <source>
        <dbReference type="Pfam" id="PF18701"/>
    </source>
</evidence>
<comment type="caution">
    <text evidence="2">The sequence shown here is derived from an EMBL/GenBank/DDBJ whole genome shotgun (WGS) entry which is preliminary data.</text>
</comment>
<accession>A0A8X6N3D1</accession>
<organism evidence="2 3">
    <name type="scientific">Nephila pilipes</name>
    <name type="common">Giant wood spider</name>
    <name type="synonym">Nephila maculata</name>
    <dbReference type="NCBI Taxonomy" id="299642"/>
    <lineage>
        <taxon>Eukaryota</taxon>
        <taxon>Metazoa</taxon>
        <taxon>Ecdysozoa</taxon>
        <taxon>Arthropoda</taxon>
        <taxon>Chelicerata</taxon>
        <taxon>Arachnida</taxon>
        <taxon>Araneae</taxon>
        <taxon>Araneomorphae</taxon>
        <taxon>Entelegynae</taxon>
        <taxon>Araneoidea</taxon>
        <taxon>Nephilidae</taxon>
        <taxon>Nephila</taxon>
    </lineage>
</organism>
<keyword evidence="3" id="KW-1185">Reference proteome</keyword>
<evidence type="ECO:0000313" key="2">
    <source>
        <dbReference type="EMBL" id="GFS91406.1"/>
    </source>
</evidence>
<dbReference type="EMBL" id="BMAW01004887">
    <property type="protein sequence ID" value="GFS91406.1"/>
    <property type="molecule type" value="Genomic_DNA"/>
</dbReference>
<protein>
    <recommendedName>
        <fullName evidence="1">DUF5641 domain-containing protein</fullName>
    </recommendedName>
</protein>
<feature type="domain" description="DUF5641" evidence="1">
    <location>
        <begin position="68"/>
        <end position="121"/>
    </location>
</feature>
<evidence type="ECO:0000313" key="3">
    <source>
        <dbReference type="Proteomes" id="UP000887013"/>
    </source>
</evidence>
<dbReference type="AlphaFoldDB" id="A0A8X6N3D1"/>
<proteinExistence type="predicted"/>
<dbReference type="Proteomes" id="UP000887013">
    <property type="component" value="Unassembled WGS sequence"/>
</dbReference>
<gene>
    <name evidence="2" type="ORF">NPIL_180731</name>
</gene>
<reference evidence="2" key="1">
    <citation type="submission" date="2020-08" db="EMBL/GenBank/DDBJ databases">
        <title>Multicomponent nature underlies the extraordinary mechanical properties of spider dragline silk.</title>
        <authorList>
            <person name="Kono N."/>
            <person name="Nakamura H."/>
            <person name="Mori M."/>
            <person name="Yoshida Y."/>
            <person name="Ohtoshi R."/>
            <person name="Malay A.D."/>
            <person name="Moran D.A.P."/>
            <person name="Tomita M."/>
            <person name="Numata K."/>
            <person name="Arakawa K."/>
        </authorList>
    </citation>
    <scope>NUCLEOTIDE SEQUENCE</scope>
</reference>